<evidence type="ECO:0000256" key="4">
    <source>
        <dbReference type="ARBA" id="ARBA00022454"/>
    </source>
</evidence>
<organism evidence="8 9">
    <name type="scientific">Coffea arabica</name>
    <name type="common">Arabian coffee</name>
    <dbReference type="NCBI Taxonomy" id="13443"/>
    <lineage>
        <taxon>Eukaryota</taxon>
        <taxon>Viridiplantae</taxon>
        <taxon>Streptophyta</taxon>
        <taxon>Embryophyta</taxon>
        <taxon>Tracheophyta</taxon>
        <taxon>Spermatophyta</taxon>
        <taxon>Magnoliopsida</taxon>
        <taxon>eudicotyledons</taxon>
        <taxon>Gunneridae</taxon>
        <taxon>Pentapetalae</taxon>
        <taxon>asterids</taxon>
        <taxon>lamiids</taxon>
        <taxon>Gentianales</taxon>
        <taxon>Rubiaceae</taxon>
        <taxon>Ixoroideae</taxon>
        <taxon>Gardenieae complex</taxon>
        <taxon>Bertiereae - Coffeeae clade</taxon>
        <taxon>Coffeeae</taxon>
        <taxon>Coffea</taxon>
    </lineage>
</organism>
<dbReference type="Pfam" id="PF09496">
    <property type="entry name" value="CENP-O"/>
    <property type="match status" value="1"/>
</dbReference>
<keyword evidence="7" id="KW-0472">Membrane</keyword>
<evidence type="ECO:0000256" key="7">
    <source>
        <dbReference type="SAM" id="Phobius"/>
    </source>
</evidence>
<evidence type="ECO:0000256" key="1">
    <source>
        <dbReference type="ARBA" id="ARBA00004123"/>
    </source>
</evidence>
<evidence type="ECO:0000256" key="5">
    <source>
        <dbReference type="ARBA" id="ARBA00023242"/>
    </source>
</evidence>
<dbReference type="RefSeq" id="XP_071932779.1">
    <property type="nucleotide sequence ID" value="XM_072076678.1"/>
</dbReference>
<evidence type="ECO:0000256" key="6">
    <source>
        <dbReference type="ARBA" id="ARBA00023328"/>
    </source>
</evidence>
<name>A0ABM4WLV8_COFAR</name>
<protein>
    <submittedName>
        <fullName evidence="9">Uncharacterized protein isoform X2</fullName>
    </submittedName>
</protein>
<dbReference type="InterPro" id="IPR018464">
    <property type="entry name" value="CENP-O"/>
</dbReference>
<keyword evidence="4" id="KW-0158">Chromosome</keyword>
<keyword evidence="5" id="KW-0539">Nucleus</keyword>
<evidence type="ECO:0000313" key="9">
    <source>
        <dbReference type="RefSeq" id="XP_071932779.1"/>
    </source>
</evidence>
<evidence type="ECO:0000313" key="8">
    <source>
        <dbReference type="Proteomes" id="UP001652660"/>
    </source>
</evidence>
<evidence type="ECO:0000256" key="3">
    <source>
        <dbReference type="ARBA" id="ARBA00007321"/>
    </source>
</evidence>
<keyword evidence="6" id="KW-0137">Centromere</keyword>
<reference evidence="9" key="1">
    <citation type="submission" date="2025-08" db="UniProtKB">
        <authorList>
            <consortium name="RefSeq"/>
        </authorList>
    </citation>
    <scope>IDENTIFICATION</scope>
    <source>
        <tissue evidence="9">Leaves</tissue>
    </source>
</reference>
<evidence type="ECO:0000256" key="2">
    <source>
        <dbReference type="ARBA" id="ARBA00004584"/>
    </source>
</evidence>
<proteinExistence type="inferred from homology"/>
<dbReference type="PANTHER" id="PTHR14582:SF1">
    <property type="entry name" value="CENTROMERE PROTEIN O"/>
    <property type="match status" value="1"/>
</dbReference>
<keyword evidence="7" id="KW-1133">Transmembrane helix</keyword>
<dbReference type="Proteomes" id="UP001652660">
    <property type="component" value="Chromosome 2c"/>
</dbReference>
<keyword evidence="7" id="KW-0812">Transmembrane</keyword>
<sequence>MRKNNFLQDEDNHLEMTRARFLKLECIFLLGVSNVLKRHGELAERLSRDSDKMIFERLQREFEAAIASQTQEISLDGEQWNDGLLATIRERVHMEAERKAMQLPGDTSMLHGLPFHDKITYKVANKIICCLEGARIGIQYETTFAGEPCELFHCVLESKSFLEKMTVLEHTVPFFLPIREAENEFLSSNAMKFIDHVGDLLQAYVDRREQLPFLVVFRFALSRNYTEIKSKNFTIVFRTTWLNFCLTIMIDLVSILPTGVSVLAWPMHRNFMNKKGGGPLGSKTIPERLSYAEDALRIMSLPEAYAEIVLKLPHALQEIYPHNASS</sequence>
<comment type="similarity">
    <text evidence="3">Belongs to the CENP-O/MCM21 family.</text>
</comment>
<keyword evidence="8" id="KW-1185">Reference proteome</keyword>
<feature type="transmembrane region" description="Helical" evidence="7">
    <location>
        <begin position="241"/>
        <end position="265"/>
    </location>
</feature>
<comment type="subcellular location">
    <subcellularLocation>
        <location evidence="2">Chromosome</location>
        <location evidence="2">Centromere</location>
    </subcellularLocation>
    <subcellularLocation>
        <location evidence="1">Nucleus</location>
    </subcellularLocation>
</comment>
<dbReference type="PANTHER" id="PTHR14582">
    <property type="entry name" value="INNER KINETOCHORE SUBUNIT MAL2"/>
    <property type="match status" value="1"/>
</dbReference>
<dbReference type="CDD" id="cd23835">
    <property type="entry name" value="DRWD-N_CENP-O"/>
    <property type="match status" value="1"/>
</dbReference>
<gene>
    <name evidence="9" type="primary">LOC140003798</name>
</gene>
<accession>A0ABM4WLV8</accession>
<dbReference type="GeneID" id="140003798"/>